<comment type="caution">
    <text evidence="1">The sequence shown here is derived from an EMBL/GenBank/DDBJ whole genome shotgun (WGS) entry which is preliminary data.</text>
</comment>
<dbReference type="EMBL" id="RRCN01000001">
    <property type="protein sequence ID" value="RRJ62924.1"/>
    <property type="molecule type" value="Genomic_DNA"/>
</dbReference>
<proteinExistence type="predicted"/>
<name>A0A3P3TYS1_9BACL</name>
<dbReference type="Proteomes" id="UP000267017">
    <property type="component" value="Unassembled WGS sequence"/>
</dbReference>
<evidence type="ECO:0000313" key="2">
    <source>
        <dbReference type="Proteomes" id="UP000267017"/>
    </source>
</evidence>
<protein>
    <submittedName>
        <fullName evidence="1">Uncharacterized protein</fullName>
    </submittedName>
</protein>
<dbReference type="AlphaFoldDB" id="A0A3P3TYS1"/>
<dbReference type="OrthoDB" id="2687365at2"/>
<dbReference type="RefSeq" id="WP_128630803.1">
    <property type="nucleotide sequence ID" value="NZ_RRCN01000001.1"/>
</dbReference>
<keyword evidence="2" id="KW-1185">Reference proteome</keyword>
<evidence type="ECO:0000313" key="1">
    <source>
        <dbReference type="EMBL" id="RRJ62924.1"/>
    </source>
</evidence>
<reference evidence="1 2" key="1">
    <citation type="submission" date="2018-11" db="EMBL/GenBank/DDBJ databases">
        <title>Genome sequencing of Paenibacillus sp. KCOM 3021 (= ChDC PVNT-B20).</title>
        <authorList>
            <person name="Kook J.-K."/>
            <person name="Park S.-N."/>
            <person name="Lim Y.K."/>
        </authorList>
    </citation>
    <scope>NUCLEOTIDE SEQUENCE [LARGE SCALE GENOMIC DNA]</scope>
    <source>
        <strain evidence="1 2">KCOM 3021</strain>
    </source>
</reference>
<gene>
    <name evidence="1" type="ORF">EHV15_08285</name>
</gene>
<organism evidence="1 2">
    <name type="scientific">Paenibacillus oralis</name>
    <dbReference type="NCBI Taxonomy" id="2490856"/>
    <lineage>
        <taxon>Bacteria</taxon>
        <taxon>Bacillati</taxon>
        <taxon>Bacillota</taxon>
        <taxon>Bacilli</taxon>
        <taxon>Bacillales</taxon>
        <taxon>Paenibacillaceae</taxon>
        <taxon>Paenibacillus</taxon>
    </lineage>
</organism>
<sequence>MEKLDTVEDNAILTSTITEAEKTFGNASVVFSKLTFPDTLPPDVRLPLNDLNQYFSIGFKSLEQSMGSFLVYLDRNDPAAFDSFSIKLDEGISFIDGGLTSLAAQRMKLFPKILHGKDAWVLAKKRLYELRPR</sequence>
<accession>A0A3P3TYS1</accession>